<dbReference type="GO" id="GO:0005737">
    <property type="term" value="C:cytoplasm"/>
    <property type="evidence" value="ECO:0007669"/>
    <property type="project" value="TreeGrafter"/>
</dbReference>
<dbReference type="SUPFAM" id="SSF52833">
    <property type="entry name" value="Thioredoxin-like"/>
    <property type="match status" value="1"/>
</dbReference>
<dbReference type="InterPro" id="IPR036249">
    <property type="entry name" value="Thioredoxin-like_sf"/>
</dbReference>
<dbReference type="EnsemblProtists" id="EKX55244">
    <property type="protein sequence ID" value="EKX55244"/>
    <property type="gene ID" value="GUITHDRAFT_58907"/>
</dbReference>
<reference evidence="2 4" key="1">
    <citation type="journal article" date="2012" name="Nature">
        <title>Algal genomes reveal evolutionary mosaicism and the fate of nucleomorphs.</title>
        <authorList>
            <consortium name="DOE Joint Genome Institute"/>
            <person name="Curtis B.A."/>
            <person name="Tanifuji G."/>
            <person name="Burki F."/>
            <person name="Gruber A."/>
            <person name="Irimia M."/>
            <person name="Maruyama S."/>
            <person name="Arias M.C."/>
            <person name="Ball S.G."/>
            <person name="Gile G.H."/>
            <person name="Hirakawa Y."/>
            <person name="Hopkins J.F."/>
            <person name="Kuo A."/>
            <person name="Rensing S.A."/>
            <person name="Schmutz J."/>
            <person name="Symeonidi A."/>
            <person name="Elias M."/>
            <person name="Eveleigh R.J."/>
            <person name="Herman E.K."/>
            <person name="Klute M.J."/>
            <person name="Nakayama T."/>
            <person name="Obornik M."/>
            <person name="Reyes-Prieto A."/>
            <person name="Armbrust E.V."/>
            <person name="Aves S.J."/>
            <person name="Beiko R.G."/>
            <person name="Coutinho P."/>
            <person name="Dacks J.B."/>
            <person name="Durnford D.G."/>
            <person name="Fast N.M."/>
            <person name="Green B.R."/>
            <person name="Grisdale C.J."/>
            <person name="Hempel F."/>
            <person name="Henrissat B."/>
            <person name="Hoppner M.P."/>
            <person name="Ishida K."/>
            <person name="Kim E."/>
            <person name="Koreny L."/>
            <person name="Kroth P.G."/>
            <person name="Liu Y."/>
            <person name="Malik S.B."/>
            <person name="Maier U.G."/>
            <person name="McRose D."/>
            <person name="Mock T."/>
            <person name="Neilson J.A."/>
            <person name="Onodera N.T."/>
            <person name="Poole A.M."/>
            <person name="Pritham E.J."/>
            <person name="Richards T.A."/>
            <person name="Rocap G."/>
            <person name="Roy S.W."/>
            <person name="Sarai C."/>
            <person name="Schaack S."/>
            <person name="Shirato S."/>
            <person name="Slamovits C.H."/>
            <person name="Spencer D.F."/>
            <person name="Suzuki S."/>
            <person name="Worden A.Z."/>
            <person name="Zauner S."/>
            <person name="Barry K."/>
            <person name="Bell C."/>
            <person name="Bharti A.K."/>
            <person name="Crow J.A."/>
            <person name="Grimwood J."/>
            <person name="Kramer R."/>
            <person name="Lindquist E."/>
            <person name="Lucas S."/>
            <person name="Salamov A."/>
            <person name="McFadden G.I."/>
            <person name="Lane C.E."/>
            <person name="Keeling P.J."/>
            <person name="Gray M.W."/>
            <person name="Grigoriev I.V."/>
            <person name="Archibald J.M."/>
        </authorList>
    </citation>
    <scope>NUCLEOTIDE SEQUENCE</scope>
    <source>
        <strain evidence="2 4">CCMP2712</strain>
    </source>
</reference>
<feature type="domain" description="GST N-terminal" evidence="1">
    <location>
        <begin position="14"/>
        <end position="99"/>
    </location>
</feature>
<dbReference type="eggNOG" id="KOG2903">
    <property type="taxonomic scope" value="Eukaryota"/>
</dbReference>
<reference evidence="4" key="2">
    <citation type="submission" date="2012-11" db="EMBL/GenBank/DDBJ databases">
        <authorList>
            <person name="Kuo A."/>
            <person name="Curtis B.A."/>
            <person name="Tanifuji G."/>
            <person name="Burki F."/>
            <person name="Gruber A."/>
            <person name="Irimia M."/>
            <person name="Maruyama S."/>
            <person name="Arias M.C."/>
            <person name="Ball S.G."/>
            <person name="Gile G.H."/>
            <person name="Hirakawa Y."/>
            <person name="Hopkins J.F."/>
            <person name="Rensing S.A."/>
            <person name="Schmutz J."/>
            <person name="Symeonidi A."/>
            <person name="Elias M."/>
            <person name="Eveleigh R.J."/>
            <person name="Herman E.K."/>
            <person name="Klute M.J."/>
            <person name="Nakayama T."/>
            <person name="Obornik M."/>
            <person name="Reyes-Prieto A."/>
            <person name="Armbrust E.V."/>
            <person name="Aves S.J."/>
            <person name="Beiko R.G."/>
            <person name="Coutinho P."/>
            <person name="Dacks J.B."/>
            <person name="Durnford D.G."/>
            <person name="Fast N.M."/>
            <person name="Green B.R."/>
            <person name="Grisdale C."/>
            <person name="Hempe F."/>
            <person name="Henrissat B."/>
            <person name="Hoppner M.P."/>
            <person name="Ishida K.-I."/>
            <person name="Kim E."/>
            <person name="Koreny L."/>
            <person name="Kroth P.G."/>
            <person name="Liu Y."/>
            <person name="Malik S.-B."/>
            <person name="Maier U.G."/>
            <person name="McRose D."/>
            <person name="Mock T."/>
            <person name="Neilson J.A."/>
            <person name="Onodera N.T."/>
            <person name="Poole A.M."/>
            <person name="Pritham E.J."/>
            <person name="Richards T.A."/>
            <person name="Rocap G."/>
            <person name="Roy S.W."/>
            <person name="Sarai C."/>
            <person name="Schaack S."/>
            <person name="Shirato S."/>
            <person name="Slamovits C.H."/>
            <person name="Spencer D.F."/>
            <person name="Suzuki S."/>
            <person name="Worden A.Z."/>
            <person name="Zauner S."/>
            <person name="Barry K."/>
            <person name="Bell C."/>
            <person name="Bharti A.K."/>
            <person name="Crow J.A."/>
            <person name="Grimwood J."/>
            <person name="Kramer R."/>
            <person name="Lindquist E."/>
            <person name="Lucas S."/>
            <person name="Salamov A."/>
            <person name="McFadden G.I."/>
            <person name="Lane C.E."/>
            <person name="Keeling P.J."/>
            <person name="Gray M.W."/>
            <person name="Grigoriev I.V."/>
            <person name="Archibald J.M."/>
        </authorList>
    </citation>
    <scope>NUCLEOTIDE SEQUENCE</scope>
    <source>
        <strain evidence="4">CCMP2712</strain>
    </source>
</reference>
<feature type="non-terminal residue" evidence="2">
    <location>
        <position position="211"/>
    </location>
</feature>
<name>L1K3S0_GUITC</name>
<dbReference type="Proteomes" id="UP000011087">
    <property type="component" value="Unassembled WGS sequence"/>
</dbReference>
<reference evidence="3" key="3">
    <citation type="submission" date="2015-06" db="UniProtKB">
        <authorList>
            <consortium name="EnsemblProtists"/>
        </authorList>
    </citation>
    <scope>IDENTIFICATION</scope>
</reference>
<dbReference type="GO" id="GO:0004364">
    <property type="term" value="F:glutathione transferase activity"/>
    <property type="evidence" value="ECO:0007669"/>
    <property type="project" value="InterPro"/>
</dbReference>
<dbReference type="RefSeq" id="XP_005842224.1">
    <property type="nucleotide sequence ID" value="XM_005842167.1"/>
</dbReference>
<dbReference type="Gene3D" id="1.20.1050.10">
    <property type="match status" value="1"/>
</dbReference>
<dbReference type="HOGENOM" id="CLU_037263_1_0_1"/>
<dbReference type="PANTHER" id="PTHR32419:SF6">
    <property type="entry name" value="GLUTATHIONE S-TRANSFERASE OMEGA-LIKE 1-RELATED"/>
    <property type="match status" value="1"/>
</dbReference>
<dbReference type="Pfam" id="PF13410">
    <property type="entry name" value="GST_C_2"/>
    <property type="match status" value="1"/>
</dbReference>
<dbReference type="InterPro" id="IPR016639">
    <property type="entry name" value="GST_Omega/GSH"/>
</dbReference>
<gene>
    <name evidence="2" type="ORF">GUITHDRAFT_58907</name>
</gene>
<proteinExistence type="predicted"/>
<dbReference type="OrthoDB" id="2309723at2759"/>
<sequence>EEGRYFLLVSYGDPWSQRTLIAHGLAGLQGRVGVIATDGSTNRDPFNHVRLKSGTVYLHELYSATDPRSTGRVTIPALWDSKTGRIINNESGEIVRILHQNFRSLGVNGIDLYPDDLQEEIERIRQIVYKINAGVYKCGYAAREEAYRAALIETFRAMDACESVLKGRQFLAGDRITELDVMAFPTLIRFDVSYYPAFRCHIRRMRNYPNL</sequence>
<dbReference type="KEGG" id="gtt:GUITHDRAFT_58907"/>
<dbReference type="InterPro" id="IPR004045">
    <property type="entry name" value="Glutathione_S-Trfase_N"/>
</dbReference>
<keyword evidence="4" id="KW-1185">Reference proteome</keyword>
<evidence type="ECO:0000313" key="2">
    <source>
        <dbReference type="EMBL" id="EKX55244.1"/>
    </source>
</evidence>
<accession>L1K3S0</accession>
<organism evidence="2">
    <name type="scientific">Guillardia theta (strain CCMP2712)</name>
    <name type="common">Cryptophyte</name>
    <dbReference type="NCBI Taxonomy" id="905079"/>
    <lineage>
        <taxon>Eukaryota</taxon>
        <taxon>Cryptophyceae</taxon>
        <taxon>Pyrenomonadales</taxon>
        <taxon>Geminigeraceae</taxon>
        <taxon>Guillardia</taxon>
    </lineage>
</organism>
<dbReference type="PaxDb" id="55529-EKX55244"/>
<feature type="non-terminal residue" evidence="2">
    <location>
        <position position="1"/>
    </location>
</feature>
<evidence type="ECO:0000313" key="3">
    <source>
        <dbReference type="EnsemblProtists" id="EKX55244"/>
    </source>
</evidence>
<protein>
    <recommendedName>
        <fullName evidence="1">GST N-terminal domain-containing protein</fullName>
    </recommendedName>
</protein>
<dbReference type="EMBL" id="JH992965">
    <property type="protein sequence ID" value="EKX55244.1"/>
    <property type="molecule type" value="Genomic_DNA"/>
</dbReference>
<dbReference type="OMA" id="EINQWIN"/>
<dbReference type="InterPro" id="IPR036282">
    <property type="entry name" value="Glutathione-S-Trfase_C_sf"/>
</dbReference>
<dbReference type="GeneID" id="17311856"/>
<dbReference type="PANTHER" id="PTHR32419">
    <property type="entry name" value="GLUTATHIONYL-HYDROQUINONE REDUCTASE"/>
    <property type="match status" value="1"/>
</dbReference>
<dbReference type="Gene3D" id="3.40.30.10">
    <property type="entry name" value="Glutaredoxin"/>
    <property type="match status" value="1"/>
</dbReference>
<evidence type="ECO:0000313" key="4">
    <source>
        <dbReference type="Proteomes" id="UP000011087"/>
    </source>
</evidence>
<dbReference type="AlphaFoldDB" id="L1K3S0"/>
<evidence type="ECO:0000259" key="1">
    <source>
        <dbReference type="Pfam" id="PF13409"/>
    </source>
</evidence>
<dbReference type="Pfam" id="PF13409">
    <property type="entry name" value="GST_N_2"/>
    <property type="match status" value="1"/>
</dbReference>
<dbReference type="SUPFAM" id="SSF47616">
    <property type="entry name" value="GST C-terminal domain-like"/>
    <property type="match status" value="1"/>
</dbReference>